<dbReference type="PANTHER" id="PTHR14969:SF13">
    <property type="entry name" value="AT30094P"/>
    <property type="match status" value="1"/>
</dbReference>
<dbReference type="CDD" id="cd03392">
    <property type="entry name" value="PAP2_like_2"/>
    <property type="match status" value="1"/>
</dbReference>
<evidence type="ECO:0000313" key="4">
    <source>
        <dbReference type="Proteomes" id="UP000277094"/>
    </source>
</evidence>
<keyword evidence="1" id="KW-0812">Transmembrane</keyword>
<protein>
    <submittedName>
        <fullName evidence="3">Phosphatase PAP2 family protein</fullName>
    </submittedName>
</protein>
<name>A0A3N0E106_9ACTN</name>
<dbReference type="AlphaFoldDB" id="A0A3N0E106"/>
<organism evidence="3 4">
    <name type="scientific">Nocardioides marmorisolisilvae</name>
    <dbReference type="NCBI Taxonomy" id="1542737"/>
    <lineage>
        <taxon>Bacteria</taxon>
        <taxon>Bacillati</taxon>
        <taxon>Actinomycetota</taxon>
        <taxon>Actinomycetes</taxon>
        <taxon>Propionibacteriales</taxon>
        <taxon>Nocardioidaceae</taxon>
        <taxon>Nocardioides</taxon>
    </lineage>
</organism>
<reference evidence="3 4" key="1">
    <citation type="submission" date="2018-11" db="EMBL/GenBank/DDBJ databases">
        <authorList>
            <person name="Li F."/>
        </authorList>
    </citation>
    <scope>NUCLEOTIDE SEQUENCE [LARGE SCALE GENOMIC DNA]</scope>
    <source>
        <strain evidence="3 4">KIS18-7</strain>
    </source>
</reference>
<evidence type="ECO:0000256" key="1">
    <source>
        <dbReference type="SAM" id="Phobius"/>
    </source>
</evidence>
<feature type="transmembrane region" description="Helical" evidence="1">
    <location>
        <begin position="138"/>
        <end position="157"/>
    </location>
</feature>
<dbReference type="SMART" id="SM00014">
    <property type="entry name" value="acidPPc"/>
    <property type="match status" value="1"/>
</dbReference>
<dbReference type="InterPro" id="IPR036938">
    <property type="entry name" value="PAP2/HPO_sf"/>
</dbReference>
<comment type="caution">
    <text evidence="3">The sequence shown here is derived from an EMBL/GenBank/DDBJ whole genome shotgun (WGS) entry which is preliminary data.</text>
</comment>
<keyword evidence="4" id="KW-1185">Reference proteome</keyword>
<accession>A0A3N0E106</accession>
<feature type="domain" description="Phosphatidic acid phosphatase type 2/haloperoxidase" evidence="2">
    <location>
        <begin position="96"/>
        <end position="210"/>
    </location>
</feature>
<dbReference type="EMBL" id="RJSG01000001">
    <property type="protein sequence ID" value="RNL81522.1"/>
    <property type="molecule type" value="Genomic_DNA"/>
</dbReference>
<evidence type="ECO:0000313" key="3">
    <source>
        <dbReference type="EMBL" id="RNL81522.1"/>
    </source>
</evidence>
<keyword evidence="1" id="KW-0472">Membrane</keyword>
<feature type="transmembrane region" description="Helical" evidence="1">
    <location>
        <begin position="15"/>
        <end position="35"/>
    </location>
</feature>
<keyword evidence="1" id="KW-1133">Transmembrane helix</keyword>
<dbReference type="Proteomes" id="UP000277094">
    <property type="component" value="Unassembled WGS sequence"/>
</dbReference>
<dbReference type="InterPro" id="IPR000326">
    <property type="entry name" value="PAP2/HPO"/>
</dbReference>
<feature type="transmembrane region" description="Helical" evidence="1">
    <location>
        <begin position="195"/>
        <end position="213"/>
    </location>
</feature>
<sequence>MCGVNDDVERRRTSALLGGGTGVVLFGLIALVVHADPHWLRSLDHGLGSGPQRFTADHRWVLNLANFVADVTQPDYLVGLVLVIAGLLALVGHWRAGVWALIVIEASRWGYYLLKAVFERPRPHWAHPAAHAGGWSFPSGHSTAIAALAGIAIVLAIMFSPTRRLRYRVISGALVVAALVGFDRILLGVHYPSDVLGGLLLGASITLLTLAAFDPLPHRDRPHRTTIAP</sequence>
<dbReference type="PANTHER" id="PTHR14969">
    <property type="entry name" value="SPHINGOSINE-1-PHOSPHATE PHOSPHOHYDROLASE"/>
    <property type="match status" value="1"/>
</dbReference>
<dbReference type="Pfam" id="PF01569">
    <property type="entry name" value="PAP2"/>
    <property type="match status" value="1"/>
</dbReference>
<dbReference type="Gene3D" id="1.20.144.10">
    <property type="entry name" value="Phosphatidic acid phosphatase type 2/haloperoxidase"/>
    <property type="match status" value="1"/>
</dbReference>
<feature type="transmembrane region" description="Helical" evidence="1">
    <location>
        <begin position="169"/>
        <end position="189"/>
    </location>
</feature>
<feature type="transmembrane region" description="Helical" evidence="1">
    <location>
        <begin position="76"/>
        <end position="92"/>
    </location>
</feature>
<dbReference type="SUPFAM" id="SSF48317">
    <property type="entry name" value="Acid phosphatase/Vanadium-dependent haloperoxidase"/>
    <property type="match status" value="1"/>
</dbReference>
<gene>
    <name evidence="3" type="ORF">EFL95_03500</name>
</gene>
<evidence type="ECO:0000259" key="2">
    <source>
        <dbReference type="SMART" id="SM00014"/>
    </source>
</evidence>
<proteinExistence type="predicted"/>
<dbReference type="OrthoDB" id="5289372at2"/>